<dbReference type="PANTHER" id="PTHR14362:SF2">
    <property type="entry name" value="COILED-COIL DOMAIN-CONTAINING PROTEIN 81"/>
    <property type="match status" value="1"/>
</dbReference>
<dbReference type="EMBL" id="VWYK01087474">
    <property type="protein sequence ID" value="NXR12828.1"/>
    <property type="molecule type" value="Genomic_DNA"/>
</dbReference>
<name>A0A7L2IMQ4_9PICI</name>
<evidence type="ECO:0000259" key="1">
    <source>
        <dbReference type="Pfam" id="PF18289"/>
    </source>
</evidence>
<dbReference type="Proteomes" id="UP000536381">
    <property type="component" value="Unassembled WGS sequence"/>
</dbReference>
<feature type="non-terminal residue" evidence="2">
    <location>
        <position position="107"/>
    </location>
</feature>
<dbReference type="GO" id="GO:0005815">
    <property type="term" value="C:microtubule organizing center"/>
    <property type="evidence" value="ECO:0007669"/>
    <property type="project" value="TreeGrafter"/>
</dbReference>
<feature type="domain" description="CCDC81 HU" evidence="1">
    <location>
        <begin position="59"/>
        <end position="107"/>
    </location>
</feature>
<dbReference type="InterPro" id="IPR040673">
    <property type="entry name" value="CCDC81_HU_dom_2"/>
</dbReference>
<dbReference type="AlphaFoldDB" id="A0A7L2IMQ4"/>
<evidence type="ECO:0000313" key="2">
    <source>
        <dbReference type="EMBL" id="NXR12828.1"/>
    </source>
</evidence>
<dbReference type="PANTHER" id="PTHR14362">
    <property type="entry name" value="COILED-COIL DOMAIN-CONTAINING PROTEIN 81"/>
    <property type="match status" value="1"/>
</dbReference>
<dbReference type="Pfam" id="PF18289">
    <property type="entry name" value="HU-CCDC81_euk_2"/>
    <property type="match status" value="1"/>
</dbReference>
<evidence type="ECO:0000313" key="3">
    <source>
        <dbReference type="Proteomes" id="UP000536381"/>
    </source>
</evidence>
<dbReference type="InterPro" id="IPR026295">
    <property type="entry name" value="CCD81"/>
</dbReference>
<keyword evidence="3" id="KW-1185">Reference proteome</keyword>
<reference evidence="2 3" key="1">
    <citation type="submission" date="2019-09" db="EMBL/GenBank/DDBJ databases">
        <title>Bird 10,000 Genomes (B10K) Project - Family phase.</title>
        <authorList>
            <person name="Zhang G."/>
        </authorList>
    </citation>
    <scope>NUCLEOTIDE SEQUENCE [LARGE SCALE GENOMIC DNA]</scope>
    <source>
        <strain evidence="2">B10K-DU-001-42</strain>
        <tissue evidence="2">Muscle</tissue>
    </source>
</reference>
<sequence>LLQGVWIPTLGYFDTVPREVMMGGETVTLQMPTFHLARNLVCAHSLTDDRALLPGNEELEPLKYSKVVATASVSWWKVECCTKGTMSLLSHCLRKGENVALILKDIG</sequence>
<dbReference type="OrthoDB" id="125906at2759"/>
<organism evidence="2 3">
    <name type="scientific">Semnornis frantzii</name>
    <dbReference type="NCBI Taxonomy" id="91796"/>
    <lineage>
        <taxon>Eukaryota</taxon>
        <taxon>Metazoa</taxon>
        <taxon>Chordata</taxon>
        <taxon>Craniata</taxon>
        <taxon>Vertebrata</taxon>
        <taxon>Euteleostomi</taxon>
        <taxon>Archelosauria</taxon>
        <taxon>Archosauria</taxon>
        <taxon>Dinosauria</taxon>
        <taxon>Saurischia</taxon>
        <taxon>Theropoda</taxon>
        <taxon>Coelurosauria</taxon>
        <taxon>Aves</taxon>
        <taxon>Neognathae</taxon>
        <taxon>Neoaves</taxon>
        <taxon>Telluraves</taxon>
        <taxon>Coraciimorphae</taxon>
        <taxon>Piciformes</taxon>
        <taxon>Ramphastidae</taxon>
        <taxon>Semnornis</taxon>
    </lineage>
</organism>
<protein>
    <submittedName>
        <fullName evidence="2">CCD81 protein</fullName>
    </submittedName>
</protein>
<accession>A0A7L2IMQ4</accession>
<feature type="non-terminal residue" evidence="2">
    <location>
        <position position="1"/>
    </location>
</feature>
<gene>
    <name evidence="2" type="primary">Ccdc81_0</name>
    <name evidence="2" type="ORF">SEMFRA_R11834</name>
</gene>
<proteinExistence type="predicted"/>
<comment type="caution">
    <text evidence="2">The sequence shown here is derived from an EMBL/GenBank/DDBJ whole genome shotgun (WGS) entry which is preliminary data.</text>
</comment>